<keyword evidence="2" id="KW-0805">Transcription regulation</keyword>
<keyword evidence="3" id="KW-0731">Sigma factor</keyword>
<evidence type="ECO:0000256" key="2">
    <source>
        <dbReference type="ARBA" id="ARBA00023015"/>
    </source>
</evidence>
<evidence type="ECO:0000256" key="4">
    <source>
        <dbReference type="ARBA" id="ARBA00023125"/>
    </source>
</evidence>
<evidence type="ECO:0000256" key="3">
    <source>
        <dbReference type="ARBA" id="ARBA00023082"/>
    </source>
</evidence>
<organism evidence="8 9">
    <name type="scientific">Candidatus Faeciplasma gallinarum</name>
    <dbReference type="NCBI Taxonomy" id="2840799"/>
    <lineage>
        <taxon>Bacteria</taxon>
        <taxon>Bacillati</taxon>
        <taxon>Bacillota</taxon>
        <taxon>Clostridia</taxon>
        <taxon>Eubacteriales</taxon>
        <taxon>Oscillospiraceae</taxon>
        <taxon>Oscillospiraceae incertae sedis</taxon>
        <taxon>Candidatus Faeciplasma</taxon>
    </lineage>
</organism>
<reference evidence="8" key="2">
    <citation type="journal article" date="2021" name="PeerJ">
        <title>Extensive microbial diversity within the chicken gut microbiome revealed by metagenomics and culture.</title>
        <authorList>
            <person name="Gilroy R."/>
            <person name="Ravi A."/>
            <person name="Getino M."/>
            <person name="Pursley I."/>
            <person name="Horton D.L."/>
            <person name="Alikhan N.F."/>
            <person name="Baker D."/>
            <person name="Gharbi K."/>
            <person name="Hall N."/>
            <person name="Watson M."/>
            <person name="Adriaenssens E.M."/>
            <person name="Foster-Nyarko E."/>
            <person name="Jarju S."/>
            <person name="Secka A."/>
            <person name="Antonio M."/>
            <person name="Oren A."/>
            <person name="Chaudhuri R.R."/>
            <person name="La Ragione R."/>
            <person name="Hildebrand F."/>
            <person name="Pallen M.J."/>
        </authorList>
    </citation>
    <scope>NUCLEOTIDE SEQUENCE</scope>
    <source>
        <strain evidence="8">CHK157-1446</strain>
    </source>
</reference>
<dbReference type="GO" id="GO:0003677">
    <property type="term" value="F:DNA binding"/>
    <property type="evidence" value="ECO:0007669"/>
    <property type="project" value="UniProtKB-KW"/>
</dbReference>
<evidence type="ECO:0000259" key="6">
    <source>
        <dbReference type="Pfam" id="PF04542"/>
    </source>
</evidence>
<dbReference type="InterPro" id="IPR013325">
    <property type="entry name" value="RNA_pol_sigma_r2"/>
</dbReference>
<dbReference type="InterPro" id="IPR007627">
    <property type="entry name" value="RNA_pol_sigma70_r2"/>
</dbReference>
<evidence type="ECO:0000256" key="5">
    <source>
        <dbReference type="ARBA" id="ARBA00023163"/>
    </source>
</evidence>
<keyword evidence="5" id="KW-0804">Transcription</keyword>
<evidence type="ECO:0000259" key="7">
    <source>
        <dbReference type="Pfam" id="PF08281"/>
    </source>
</evidence>
<dbReference type="PANTHER" id="PTHR43133">
    <property type="entry name" value="RNA POLYMERASE ECF-TYPE SIGMA FACTO"/>
    <property type="match status" value="1"/>
</dbReference>
<gene>
    <name evidence="8" type="ORF">IAD01_04715</name>
</gene>
<dbReference type="InterPro" id="IPR039425">
    <property type="entry name" value="RNA_pol_sigma-70-like"/>
</dbReference>
<evidence type="ECO:0000313" key="8">
    <source>
        <dbReference type="EMBL" id="HIS24689.1"/>
    </source>
</evidence>
<dbReference type="PANTHER" id="PTHR43133:SF8">
    <property type="entry name" value="RNA POLYMERASE SIGMA FACTOR HI_1459-RELATED"/>
    <property type="match status" value="1"/>
</dbReference>
<dbReference type="InterPro" id="IPR013249">
    <property type="entry name" value="RNA_pol_sigma70_r4_t2"/>
</dbReference>
<name>A0A9D1JI87_9FIRM</name>
<sequence>MMEDEKIIELFFERSEQGIKELDKKYGSACRKLSYSIVNDLQDAKECVNYAYLGAWNAIPPEKPNPLVSYILKIVRNISLKCFSYKHAEKRNSSYTVAMSELQSCLSDSESVEGEIEARELAKIIEGFLDTLTVENRVIFMRRYWYADSYKDIAELVGMTEKNISVRLARIRNKMKEYLTEREVFV</sequence>
<dbReference type="InterPro" id="IPR014284">
    <property type="entry name" value="RNA_pol_sigma-70_dom"/>
</dbReference>
<dbReference type="GO" id="GO:0016987">
    <property type="term" value="F:sigma factor activity"/>
    <property type="evidence" value="ECO:0007669"/>
    <property type="project" value="UniProtKB-KW"/>
</dbReference>
<comment type="similarity">
    <text evidence="1">Belongs to the sigma-70 factor family. ECF subfamily.</text>
</comment>
<dbReference type="Pfam" id="PF04542">
    <property type="entry name" value="Sigma70_r2"/>
    <property type="match status" value="1"/>
</dbReference>
<dbReference type="Pfam" id="PF08281">
    <property type="entry name" value="Sigma70_r4_2"/>
    <property type="match status" value="1"/>
</dbReference>
<dbReference type="GO" id="GO:0006352">
    <property type="term" value="P:DNA-templated transcription initiation"/>
    <property type="evidence" value="ECO:0007669"/>
    <property type="project" value="InterPro"/>
</dbReference>
<feature type="domain" description="RNA polymerase sigma factor 70 region 4 type 2" evidence="7">
    <location>
        <begin position="125"/>
        <end position="175"/>
    </location>
</feature>
<accession>A0A9D1JI87</accession>
<reference evidence="8" key="1">
    <citation type="submission" date="2020-10" db="EMBL/GenBank/DDBJ databases">
        <authorList>
            <person name="Gilroy R."/>
        </authorList>
    </citation>
    <scope>NUCLEOTIDE SEQUENCE</scope>
    <source>
        <strain evidence="8">CHK157-1446</strain>
    </source>
</reference>
<dbReference type="Proteomes" id="UP000823982">
    <property type="component" value="Unassembled WGS sequence"/>
</dbReference>
<dbReference type="Gene3D" id="1.10.1740.10">
    <property type="match status" value="1"/>
</dbReference>
<feature type="domain" description="RNA polymerase sigma-70 region 2" evidence="6">
    <location>
        <begin position="25"/>
        <end position="78"/>
    </location>
</feature>
<dbReference type="InterPro" id="IPR013324">
    <property type="entry name" value="RNA_pol_sigma_r3/r4-like"/>
</dbReference>
<dbReference type="SUPFAM" id="SSF88946">
    <property type="entry name" value="Sigma2 domain of RNA polymerase sigma factors"/>
    <property type="match status" value="1"/>
</dbReference>
<dbReference type="InterPro" id="IPR036388">
    <property type="entry name" value="WH-like_DNA-bd_sf"/>
</dbReference>
<dbReference type="Gene3D" id="1.10.10.10">
    <property type="entry name" value="Winged helix-like DNA-binding domain superfamily/Winged helix DNA-binding domain"/>
    <property type="match status" value="1"/>
</dbReference>
<dbReference type="EMBL" id="DVIR01000042">
    <property type="protein sequence ID" value="HIS24689.1"/>
    <property type="molecule type" value="Genomic_DNA"/>
</dbReference>
<proteinExistence type="inferred from homology"/>
<comment type="caution">
    <text evidence="8">The sequence shown here is derived from an EMBL/GenBank/DDBJ whole genome shotgun (WGS) entry which is preliminary data.</text>
</comment>
<dbReference type="AlphaFoldDB" id="A0A9D1JI87"/>
<keyword evidence="4" id="KW-0238">DNA-binding</keyword>
<evidence type="ECO:0000313" key="9">
    <source>
        <dbReference type="Proteomes" id="UP000823982"/>
    </source>
</evidence>
<dbReference type="NCBIfam" id="TIGR02937">
    <property type="entry name" value="sigma70-ECF"/>
    <property type="match status" value="1"/>
</dbReference>
<protein>
    <submittedName>
        <fullName evidence="8">Sigma-70 family RNA polymerase sigma factor</fullName>
    </submittedName>
</protein>
<evidence type="ECO:0000256" key="1">
    <source>
        <dbReference type="ARBA" id="ARBA00010641"/>
    </source>
</evidence>
<dbReference type="SUPFAM" id="SSF88659">
    <property type="entry name" value="Sigma3 and sigma4 domains of RNA polymerase sigma factors"/>
    <property type="match status" value="1"/>
</dbReference>